<sequence length="101" mass="11564">MIVFTESMPTQDKRCELVNSAMRASCTSLIVEDYIQGSHSPGAGNAKSRLKSEECRADLFLISQKWQTIGRTVYRRIAKWERARCAISLYYDLLMIDDPDL</sequence>
<evidence type="ECO:0000313" key="1">
    <source>
        <dbReference type="EMBL" id="CAD9661968.1"/>
    </source>
</evidence>
<organism evidence="1">
    <name type="scientific">Mucochytrium quahogii</name>
    <dbReference type="NCBI Taxonomy" id="96639"/>
    <lineage>
        <taxon>Eukaryota</taxon>
        <taxon>Sar</taxon>
        <taxon>Stramenopiles</taxon>
        <taxon>Bigyra</taxon>
        <taxon>Labyrinthulomycetes</taxon>
        <taxon>Thraustochytrida</taxon>
        <taxon>Thraustochytriidae</taxon>
        <taxon>Mucochytrium</taxon>
    </lineage>
</organism>
<accession>A0A7S2R6G3</accession>
<proteinExistence type="predicted"/>
<protein>
    <submittedName>
        <fullName evidence="1">Uncharacterized protein</fullName>
    </submittedName>
</protein>
<reference evidence="1" key="1">
    <citation type="submission" date="2021-01" db="EMBL/GenBank/DDBJ databases">
        <authorList>
            <person name="Corre E."/>
            <person name="Pelletier E."/>
            <person name="Niang G."/>
            <person name="Scheremetjew M."/>
            <person name="Finn R."/>
            <person name="Kale V."/>
            <person name="Holt S."/>
            <person name="Cochrane G."/>
            <person name="Meng A."/>
            <person name="Brown T."/>
            <person name="Cohen L."/>
        </authorList>
    </citation>
    <scope>NUCLEOTIDE SEQUENCE</scope>
    <source>
        <strain evidence="1">NY070348D</strain>
    </source>
</reference>
<dbReference type="EMBL" id="HBHK01000278">
    <property type="protein sequence ID" value="CAD9661968.1"/>
    <property type="molecule type" value="Transcribed_RNA"/>
</dbReference>
<gene>
    <name evidence="1" type="ORF">QSP1433_LOCUS163</name>
</gene>
<name>A0A7S2R6G3_9STRA</name>
<dbReference type="AlphaFoldDB" id="A0A7S2R6G3"/>